<dbReference type="CDD" id="cd01008">
    <property type="entry name" value="PBP2_NrtA_SsuA_CpmA_like"/>
    <property type="match status" value="1"/>
</dbReference>
<dbReference type="PROSITE" id="PS51257">
    <property type="entry name" value="PROKAR_LIPOPROTEIN"/>
    <property type="match status" value="1"/>
</dbReference>
<dbReference type="SUPFAM" id="SSF53850">
    <property type="entry name" value="Periplasmic binding protein-like II"/>
    <property type="match status" value="1"/>
</dbReference>
<dbReference type="Gene3D" id="3.40.190.10">
    <property type="entry name" value="Periplasmic binding protein-like II"/>
    <property type="match status" value="2"/>
</dbReference>
<sequence length="380" mass="40177">MHVFNPKSTRILTITLFLLIALLVTACGQTQQASAPTVSPASAAQSPAAQSSDKPAAASATSTPAAAAKLETTSLTIGSGRDPQLSPLLIIAKEQGFFQQEGLTVDIKLFAAGPDVVSAIASKSIQLGSTGDIPPLIAKASGLPLQAIAQHSDISGVQTLVVNPDKIKKPDDLKGKKVAYVSGTASEAFFLKIVEKYGLDLGTIQSFKVGPTEILPAFQKKDVDAFVIWQPIAAKGVKEAGGFQLLTATQSYIPGAEGPQALFASYSLLVGHKDFLDKNPETTKAALRALRKAASFIKSNPDESAAFVSKTLETDIETIKSIFQLNKYALDITPQVVDSLTSISTFLLKNEKIKAIPDLKEFIQTSFLKAVDPALVTWAP</sequence>
<evidence type="ECO:0000256" key="2">
    <source>
        <dbReference type="ARBA" id="ARBA00010742"/>
    </source>
</evidence>
<comment type="caution">
    <text evidence="8">The sequence shown here is derived from an EMBL/GenBank/DDBJ whole genome shotgun (WGS) entry which is preliminary data.</text>
</comment>
<feature type="domain" description="Solute-binding protein family 3/N-terminal" evidence="7">
    <location>
        <begin position="74"/>
        <end position="315"/>
    </location>
</feature>
<dbReference type="Pfam" id="PF09084">
    <property type="entry name" value="NMT1"/>
    <property type="match status" value="1"/>
</dbReference>
<dbReference type="InterPro" id="IPR015168">
    <property type="entry name" value="SsuA/THI5"/>
</dbReference>
<keyword evidence="9" id="KW-1185">Reference proteome</keyword>
<dbReference type="GO" id="GO:0016020">
    <property type="term" value="C:membrane"/>
    <property type="evidence" value="ECO:0007669"/>
    <property type="project" value="InterPro"/>
</dbReference>
<comment type="similarity">
    <text evidence="2">Belongs to the bacterial solute-binding protein SsuA/TauA family.</text>
</comment>
<organism evidence="8 9">
    <name type="scientific">Paenibacillus ferrarius</name>
    <dbReference type="NCBI Taxonomy" id="1469647"/>
    <lineage>
        <taxon>Bacteria</taxon>
        <taxon>Bacillati</taxon>
        <taxon>Bacillota</taxon>
        <taxon>Bacilli</taxon>
        <taxon>Bacillales</taxon>
        <taxon>Paenibacillaceae</taxon>
        <taxon>Paenibacillus</taxon>
    </lineage>
</organism>
<dbReference type="SMART" id="SM00062">
    <property type="entry name" value="PBPb"/>
    <property type="match status" value="1"/>
</dbReference>
<feature type="chain" id="PRO_5038568044" description="Solute-binding protein family 3/N-terminal domain-containing protein" evidence="6">
    <location>
        <begin position="27"/>
        <end position="380"/>
    </location>
</feature>
<dbReference type="InterPro" id="IPR001638">
    <property type="entry name" value="Solute-binding_3/MltF_N"/>
</dbReference>
<dbReference type="NCBIfam" id="TIGR01728">
    <property type="entry name" value="SsuA_fam"/>
    <property type="match status" value="1"/>
</dbReference>
<dbReference type="PANTHER" id="PTHR30024">
    <property type="entry name" value="ALIPHATIC SULFONATES-BINDING PROTEIN-RELATED"/>
    <property type="match status" value="1"/>
</dbReference>
<evidence type="ECO:0000256" key="6">
    <source>
        <dbReference type="SAM" id="SignalP"/>
    </source>
</evidence>
<feature type="region of interest" description="Disordered" evidence="5">
    <location>
        <begin position="44"/>
        <end position="63"/>
    </location>
</feature>
<dbReference type="GO" id="GO:0042626">
    <property type="term" value="F:ATPase-coupled transmembrane transporter activity"/>
    <property type="evidence" value="ECO:0007669"/>
    <property type="project" value="InterPro"/>
</dbReference>
<dbReference type="EMBL" id="MBTG01000009">
    <property type="protein sequence ID" value="OPH58743.1"/>
    <property type="molecule type" value="Genomic_DNA"/>
</dbReference>
<evidence type="ECO:0000256" key="1">
    <source>
        <dbReference type="ARBA" id="ARBA00004418"/>
    </source>
</evidence>
<dbReference type="RefSeq" id="WP_079412018.1">
    <property type="nucleotide sequence ID" value="NZ_MBTG01000009.1"/>
</dbReference>
<evidence type="ECO:0000313" key="8">
    <source>
        <dbReference type="EMBL" id="OPH58743.1"/>
    </source>
</evidence>
<evidence type="ECO:0000256" key="4">
    <source>
        <dbReference type="ARBA" id="ARBA00022729"/>
    </source>
</evidence>
<feature type="signal peptide" evidence="6">
    <location>
        <begin position="1"/>
        <end position="26"/>
    </location>
</feature>
<dbReference type="AlphaFoldDB" id="A0A1V4HMJ2"/>
<dbReference type="STRING" id="1469647.BC351_23380"/>
<comment type="subcellular location">
    <subcellularLocation>
        <location evidence="1">Periplasm</location>
    </subcellularLocation>
</comment>
<keyword evidence="3" id="KW-0813">Transport</keyword>
<dbReference type="InterPro" id="IPR010067">
    <property type="entry name" value="ABC_SsuA_sub-bd"/>
</dbReference>
<accession>A0A1V4HMJ2</accession>
<evidence type="ECO:0000256" key="5">
    <source>
        <dbReference type="SAM" id="MobiDB-lite"/>
    </source>
</evidence>
<evidence type="ECO:0000259" key="7">
    <source>
        <dbReference type="SMART" id="SM00062"/>
    </source>
</evidence>
<keyword evidence="4 6" id="KW-0732">Signal</keyword>
<reference evidence="9" key="1">
    <citation type="submission" date="2016-07" db="EMBL/GenBank/DDBJ databases">
        <authorList>
            <person name="Florea S."/>
            <person name="Webb J.S."/>
            <person name="Jaromczyk J."/>
            <person name="Schardl C.L."/>
        </authorList>
    </citation>
    <scope>NUCLEOTIDE SEQUENCE [LARGE SCALE GENOMIC DNA]</scope>
    <source>
        <strain evidence="9">CY1</strain>
    </source>
</reference>
<dbReference type="Proteomes" id="UP000190626">
    <property type="component" value="Unassembled WGS sequence"/>
</dbReference>
<proteinExistence type="inferred from homology"/>
<evidence type="ECO:0000256" key="3">
    <source>
        <dbReference type="ARBA" id="ARBA00022448"/>
    </source>
</evidence>
<dbReference type="GO" id="GO:0042597">
    <property type="term" value="C:periplasmic space"/>
    <property type="evidence" value="ECO:0007669"/>
    <property type="project" value="UniProtKB-SubCell"/>
</dbReference>
<dbReference type="PANTHER" id="PTHR30024:SF47">
    <property type="entry name" value="TAURINE-BINDING PERIPLASMIC PROTEIN"/>
    <property type="match status" value="1"/>
</dbReference>
<protein>
    <recommendedName>
        <fullName evidence="7">Solute-binding protein family 3/N-terminal domain-containing protein</fullName>
    </recommendedName>
</protein>
<dbReference type="OrthoDB" id="286202at2"/>
<name>A0A1V4HMJ2_9BACL</name>
<gene>
    <name evidence="8" type="ORF">BC351_23380</name>
</gene>
<evidence type="ECO:0000313" key="9">
    <source>
        <dbReference type="Proteomes" id="UP000190626"/>
    </source>
</evidence>